<dbReference type="InterPro" id="IPR024046">
    <property type="entry name" value="Flagellar_assmbl_FliW_dom_sf"/>
</dbReference>
<keyword evidence="3 4" id="KW-0810">Translation regulation</keyword>
<comment type="subunit">
    <text evidence="4">Interacts with translational regulator CsrA and flagellin(s).</text>
</comment>
<organism evidence="5">
    <name type="scientific">Desulfobacca acetoxidans</name>
    <dbReference type="NCBI Taxonomy" id="60893"/>
    <lineage>
        <taxon>Bacteria</taxon>
        <taxon>Pseudomonadati</taxon>
        <taxon>Thermodesulfobacteriota</taxon>
        <taxon>Desulfobaccia</taxon>
        <taxon>Desulfobaccales</taxon>
        <taxon>Desulfobaccaceae</taxon>
        <taxon>Desulfobacca</taxon>
    </lineage>
</organism>
<evidence type="ECO:0000256" key="4">
    <source>
        <dbReference type="HAMAP-Rule" id="MF_01185"/>
    </source>
</evidence>
<keyword evidence="5" id="KW-0969">Cilium</keyword>
<evidence type="ECO:0000256" key="1">
    <source>
        <dbReference type="ARBA" id="ARBA00022490"/>
    </source>
</evidence>
<sequence length="159" mass="17951">MRIMAANLQTTSPDPAVFSVKTRNFGSIEVRSDQIIYLEPGLLGFTQYRRYVLIEHHQEAPFLWLQCLDKADLAFVVIDPQSLLPDYQPGALAQAKRDLAVECPEDLKVLVILTIPPGKPQEMTANLMGPVVINLKTRQGRQLIVEESQYSHKHRVFPG</sequence>
<evidence type="ECO:0000256" key="3">
    <source>
        <dbReference type="ARBA" id="ARBA00022845"/>
    </source>
</evidence>
<dbReference type="InterPro" id="IPR003775">
    <property type="entry name" value="Flagellar_assembly_factor_FliW"/>
</dbReference>
<dbReference type="Pfam" id="PF02623">
    <property type="entry name" value="FliW"/>
    <property type="match status" value="1"/>
</dbReference>
<dbReference type="SUPFAM" id="SSF141457">
    <property type="entry name" value="BH3618-like"/>
    <property type="match status" value="1"/>
</dbReference>
<protein>
    <recommendedName>
        <fullName evidence="4">Flagellar assembly factor FliW</fullName>
    </recommendedName>
</protein>
<dbReference type="GO" id="GO:0044780">
    <property type="term" value="P:bacterial-type flagellum assembly"/>
    <property type="evidence" value="ECO:0007669"/>
    <property type="project" value="UniProtKB-UniRule"/>
</dbReference>
<reference evidence="5" key="1">
    <citation type="journal article" date="2020" name="mSystems">
        <title>Genome- and Community-Level Interaction Insights into Carbon Utilization and Element Cycling Functions of Hydrothermarchaeota in Hydrothermal Sediment.</title>
        <authorList>
            <person name="Zhou Z."/>
            <person name="Liu Y."/>
            <person name="Xu W."/>
            <person name="Pan J."/>
            <person name="Luo Z.H."/>
            <person name="Li M."/>
        </authorList>
    </citation>
    <scope>NUCLEOTIDE SEQUENCE [LARGE SCALE GENOMIC DNA]</scope>
    <source>
        <strain evidence="5">SpSt-897</strain>
    </source>
</reference>
<dbReference type="PANTHER" id="PTHR39190">
    <property type="entry name" value="FLAGELLAR ASSEMBLY FACTOR FLIW"/>
    <property type="match status" value="1"/>
</dbReference>
<evidence type="ECO:0000256" key="2">
    <source>
        <dbReference type="ARBA" id="ARBA00022795"/>
    </source>
</evidence>
<comment type="function">
    <text evidence="4">Acts as an anti-CsrA protein, binds CsrA and prevents it from repressing translation of its target genes, one of which is flagellin. Binds to flagellin and participates in the assembly of the flagellum.</text>
</comment>
<keyword evidence="5" id="KW-0966">Cell projection</keyword>
<keyword evidence="1 4" id="KW-0963">Cytoplasm</keyword>
<evidence type="ECO:0000313" key="5">
    <source>
        <dbReference type="EMBL" id="HGF32779.1"/>
    </source>
</evidence>
<keyword evidence="5" id="KW-0282">Flagellum</keyword>
<proteinExistence type="inferred from homology"/>
<dbReference type="NCBIfam" id="NF009793">
    <property type="entry name" value="PRK13285.1-1"/>
    <property type="match status" value="1"/>
</dbReference>
<comment type="similarity">
    <text evidence="4">Belongs to the FliW family.</text>
</comment>
<dbReference type="AlphaFoldDB" id="A0A7C3V5H0"/>
<dbReference type="GO" id="GO:0006417">
    <property type="term" value="P:regulation of translation"/>
    <property type="evidence" value="ECO:0007669"/>
    <property type="project" value="UniProtKB-KW"/>
</dbReference>
<dbReference type="Gene3D" id="2.30.290.10">
    <property type="entry name" value="BH3618-like"/>
    <property type="match status" value="1"/>
</dbReference>
<accession>A0A7C3V5H0</accession>
<comment type="caution">
    <text evidence="5">The sequence shown here is derived from an EMBL/GenBank/DDBJ whole genome shotgun (WGS) entry which is preliminary data.</text>
</comment>
<name>A0A7C3V5H0_9BACT</name>
<keyword evidence="2 4" id="KW-1005">Bacterial flagellum biogenesis</keyword>
<dbReference type="HAMAP" id="MF_01185">
    <property type="entry name" value="FliW"/>
    <property type="match status" value="1"/>
</dbReference>
<dbReference type="GO" id="GO:0005737">
    <property type="term" value="C:cytoplasm"/>
    <property type="evidence" value="ECO:0007669"/>
    <property type="project" value="UniProtKB-SubCell"/>
</dbReference>
<comment type="subcellular location">
    <subcellularLocation>
        <location evidence="4">Cytoplasm</location>
    </subcellularLocation>
</comment>
<keyword evidence="4" id="KW-0143">Chaperone</keyword>
<dbReference type="EMBL" id="DTMF01000004">
    <property type="protein sequence ID" value="HGF32779.1"/>
    <property type="molecule type" value="Genomic_DNA"/>
</dbReference>
<gene>
    <name evidence="4" type="primary">fliW</name>
    <name evidence="5" type="ORF">ENW96_00100</name>
</gene>
<dbReference type="PANTHER" id="PTHR39190:SF1">
    <property type="entry name" value="FLAGELLAR ASSEMBLY FACTOR FLIW"/>
    <property type="match status" value="1"/>
</dbReference>